<dbReference type="SUPFAM" id="SSF48371">
    <property type="entry name" value="ARM repeat"/>
    <property type="match status" value="2"/>
</dbReference>
<dbReference type="PANTHER" id="PTHR12697">
    <property type="entry name" value="PBS LYASE HEAT-LIKE PROTEIN"/>
    <property type="match status" value="1"/>
</dbReference>
<dbReference type="SMART" id="SM00567">
    <property type="entry name" value="EZ_HEAT"/>
    <property type="match status" value="16"/>
</dbReference>
<reference evidence="6" key="1">
    <citation type="submission" date="2019-08" db="EMBL/GenBank/DDBJ databases">
        <title>Limnoglobus roseus gen. nov., sp. nov., a novel freshwater planctomycete with a giant genome from the family Gemmataceae.</title>
        <authorList>
            <person name="Kulichevskaya I.S."/>
            <person name="Naumoff D.G."/>
            <person name="Miroshnikov K."/>
            <person name="Ivanova A."/>
            <person name="Philippov D.A."/>
            <person name="Hakobyan A."/>
            <person name="Rijpstra I.C."/>
            <person name="Sinninghe Damste J.S."/>
            <person name="Liesack W."/>
            <person name="Dedysh S.N."/>
        </authorList>
    </citation>
    <scope>NUCLEOTIDE SEQUENCE [LARGE SCALE GENOMIC DNA]</scope>
    <source>
        <strain evidence="6">PX52</strain>
    </source>
</reference>
<dbReference type="PROSITE" id="PS50077">
    <property type="entry name" value="HEAT_REPEAT"/>
    <property type="match status" value="1"/>
</dbReference>
<keyword evidence="6" id="KW-1185">Reference proteome</keyword>
<feature type="transmembrane region" description="Helical" evidence="4">
    <location>
        <begin position="193"/>
        <end position="212"/>
    </location>
</feature>
<dbReference type="GO" id="GO:0016491">
    <property type="term" value="F:oxidoreductase activity"/>
    <property type="evidence" value="ECO:0007669"/>
    <property type="project" value="TreeGrafter"/>
</dbReference>
<dbReference type="KEGG" id="lrs:PX52LOC_00491"/>
<evidence type="ECO:0000256" key="2">
    <source>
        <dbReference type="ARBA" id="ARBA00045876"/>
    </source>
</evidence>
<dbReference type="OrthoDB" id="241136at2"/>
<keyword evidence="4" id="KW-1133">Transmembrane helix</keyword>
<dbReference type="InterPro" id="IPR000357">
    <property type="entry name" value="HEAT"/>
</dbReference>
<dbReference type="Pfam" id="PF13646">
    <property type="entry name" value="HEAT_2"/>
    <property type="match status" value="5"/>
</dbReference>
<dbReference type="AlphaFoldDB" id="A0A5C1A5K4"/>
<dbReference type="EMBL" id="CP042425">
    <property type="protein sequence ID" value="QEL13633.1"/>
    <property type="molecule type" value="Genomic_DNA"/>
</dbReference>
<accession>A0A5C1A5K4</accession>
<dbReference type="RefSeq" id="WP_149108588.1">
    <property type="nucleotide sequence ID" value="NZ_CP042425.1"/>
</dbReference>
<dbReference type="InterPro" id="IPR011989">
    <property type="entry name" value="ARM-like"/>
</dbReference>
<organism evidence="5 6">
    <name type="scientific">Limnoglobus roseus</name>
    <dbReference type="NCBI Taxonomy" id="2598579"/>
    <lineage>
        <taxon>Bacteria</taxon>
        <taxon>Pseudomonadati</taxon>
        <taxon>Planctomycetota</taxon>
        <taxon>Planctomycetia</taxon>
        <taxon>Gemmatales</taxon>
        <taxon>Gemmataceae</taxon>
        <taxon>Limnoglobus</taxon>
    </lineage>
</organism>
<feature type="transmembrane region" description="Helical" evidence="4">
    <location>
        <begin position="154"/>
        <end position="173"/>
    </location>
</feature>
<feature type="transmembrane region" description="Helical" evidence="4">
    <location>
        <begin position="233"/>
        <end position="252"/>
    </location>
</feature>
<feature type="transmembrane region" description="Helical" evidence="4">
    <location>
        <begin position="20"/>
        <end position="51"/>
    </location>
</feature>
<dbReference type="PANTHER" id="PTHR12697:SF5">
    <property type="entry name" value="DEOXYHYPUSINE HYDROXYLASE"/>
    <property type="match status" value="1"/>
</dbReference>
<dbReference type="InterPro" id="IPR021133">
    <property type="entry name" value="HEAT_type_2"/>
</dbReference>
<evidence type="ECO:0000256" key="3">
    <source>
        <dbReference type="SAM" id="MobiDB-lite"/>
    </source>
</evidence>
<keyword evidence="1" id="KW-0677">Repeat</keyword>
<dbReference type="InterPro" id="IPR016024">
    <property type="entry name" value="ARM-type_fold"/>
</dbReference>
<feature type="transmembrane region" description="Helical" evidence="4">
    <location>
        <begin position="72"/>
        <end position="91"/>
    </location>
</feature>
<feature type="transmembrane region" description="Helical" evidence="4">
    <location>
        <begin position="97"/>
        <end position="120"/>
    </location>
</feature>
<dbReference type="Proteomes" id="UP000324974">
    <property type="component" value="Chromosome"/>
</dbReference>
<sequence length="1070" mass="112974">MELFADGSIPAAPNGALPSSYLILLGLIGIVLVAYLLYYVGIIGFVVRTLSSLIRGCIRGGFRAWELLFSDLSWRQFLALVLGLIAVGVTTAGELPLVPIVFGAATVFMGVVTCFAYMSIDLERYDVERGYKAVYNPLKGQALALNLIRYGDRVGVTLLGAAAVGVIGGFALLNFGLSQSVGQNWYTMPQDRAAVGYVDFLAYAVINLYQLVDFLDLAAARGLLNVTHIRQTYWPAAAMLVAFKTFFTLILLQQIFASIRQGQALTAAIADFWSPHPPIQERARNALPQYGVGVVRPLLASLRTLPAMTREQRDQLPLVIAALGPNSIPALRDHLHDSHEGVRAVTAAALGHLHALEALPELVRLKDDASDFVRQEVADALGTLGGPALHKAQRRSRVPTRMPGQRGFRWKFFRRRGSAMTNPQECVETVVAALRASLTDAASGVRVRAARALGQIGRAAAPAAGDLIECLDDADETVQCQAAEALGMIGNKDAVPALAGKLTDPNPAVKAAAAHALGDFKQAAKLSMSDLVLLLNDPEPHVREAVISTIGRIGTFDGEVAESLAEGLTSSDPLLHAQTAEALGAIGSAAADAAPALVESLTSSSDRVRAKAAEALGKIGESAAEAAVPGLVRALKDKDTWVSAVAAEALGEMGEAAEDAVPSLVRSLHHVNPMVRAKAAEALGKMGESAVEALDSLKDATHDDDGAVRANALAALIEIAPVAPGSNEAMTAALQDPDPRVRAATAEAWGKRPDVSEADALQLLPLLEDANDQVKYQVLRTLPKFAGTTPAVVEGLCRRLLDDDSAWIQATAAQALGQLGPEAVEAGPALLRAARTGESSVREEALWAITMIQPPEAAAALGEGMRDGSPDVRRVASAGWMKAAAIPETAIPYLVEGLRDPEVQVRANAAYALSRLEELPPEAVPLLLECAADPNDGLRLNAVMALKESTTRGTTDLLASLIDDPNSRIRLIAAGAVLTVDATHPEAAAAVRAALADPALRLRQIGVSILDSLADRGRAFLADLRSRLSEEEHAGLREEVSQLVAKLEALPPDEPEARAEESPPIAFAIP</sequence>
<name>A0A5C1A5K4_9BACT</name>
<keyword evidence="4" id="KW-0472">Membrane</keyword>
<gene>
    <name evidence="5" type="ORF">PX52LOC_00491</name>
</gene>
<dbReference type="Gene3D" id="1.25.10.10">
    <property type="entry name" value="Leucine-rich Repeat Variant"/>
    <property type="match status" value="7"/>
</dbReference>
<evidence type="ECO:0000313" key="5">
    <source>
        <dbReference type="EMBL" id="QEL13633.1"/>
    </source>
</evidence>
<keyword evidence="4" id="KW-0812">Transmembrane</keyword>
<evidence type="ECO:0000313" key="6">
    <source>
        <dbReference type="Proteomes" id="UP000324974"/>
    </source>
</evidence>
<protein>
    <submittedName>
        <fullName evidence="5">HEAT repeat domain-containing protein</fullName>
    </submittedName>
</protein>
<dbReference type="Pfam" id="PF02985">
    <property type="entry name" value="HEAT"/>
    <property type="match status" value="2"/>
</dbReference>
<evidence type="ECO:0000256" key="1">
    <source>
        <dbReference type="ARBA" id="ARBA00022737"/>
    </source>
</evidence>
<comment type="function">
    <text evidence="2">Catalyzes the hydroxylation of the N(6)-(4-aminobutyl)-L-lysine intermediate produced by deoxyhypusine synthase/DHPS on a critical lysine of the eukaryotic translation initiation factor 5A/eIF-5A. This is the second step of the post-translational modification of that lysine into an unusual amino acid residue named hypusine. Hypusination is unique to mature eIF-5A factor and is essential for its function.</text>
</comment>
<feature type="region of interest" description="Disordered" evidence="3">
    <location>
        <begin position="1051"/>
        <end position="1070"/>
    </location>
</feature>
<dbReference type="InterPro" id="IPR004155">
    <property type="entry name" value="PBS_lyase_HEAT"/>
</dbReference>
<proteinExistence type="predicted"/>
<evidence type="ECO:0000256" key="4">
    <source>
        <dbReference type="SAM" id="Phobius"/>
    </source>
</evidence>